<dbReference type="InterPro" id="IPR003594">
    <property type="entry name" value="HATPase_dom"/>
</dbReference>
<dbReference type="EC" id="2.7.13.3" evidence="2"/>
<evidence type="ECO:0000256" key="6">
    <source>
        <dbReference type="ARBA" id="ARBA00022777"/>
    </source>
</evidence>
<evidence type="ECO:0000259" key="9">
    <source>
        <dbReference type="PROSITE" id="PS50109"/>
    </source>
</evidence>
<dbReference type="Pfam" id="PF02518">
    <property type="entry name" value="HATPase_c"/>
    <property type="match status" value="1"/>
</dbReference>
<dbReference type="AlphaFoldDB" id="A0A292YQK4"/>
<evidence type="ECO:0000313" key="12">
    <source>
        <dbReference type="Proteomes" id="UP000217785"/>
    </source>
</evidence>
<dbReference type="SUPFAM" id="SSF52091">
    <property type="entry name" value="SpoIIaa-like"/>
    <property type="match status" value="1"/>
</dbReference>
<dbReference type="SUPFAM" id="SSF55874">
    <property type="entry name" value="ATPase domain of HSP90 chaperone/DNA topoisomerase II/histidine kinase"/>
    <property type="match status" value="1"/>
</dbReference>
<dbReference type="PROSITE" id="PS50801">
    <property type="entry name" value="STAS"/>
    <property type="match status" value="1"/>
</dbReference>
<evidence type="ECO:0000256" key="4">
    <source>
        <dbReference type="ARBA" id="ARBA00022679"/>
    </source>
</evidence>
<dbReference type="Proteomes" id="UP000217785">
    <property type="component" value="Unassembled WGS sequence"/>
</dbReference>
<dbReference type="Pfam" id="PF01740">
    <property type="entry name" value="STAS"/>
    <property type="match status" value="1"/>
</dbReference>
<evidence type="ECO:0000259" key="10">
    <source>
        <dbReference type="PROSITE" id="PS50801"/>
    </source>
</evidence>
<comment type="caution">
    <text evidence="11">The sequence shown here is derived from an EMBL/GenBank/DDBJ whole genome shotgun (WGS) entry which is preliminary data.</text>
</comment>
<dbReference type="InterPro" id="IPR002645">
    <property type="entry name" value="STAS_dom"/>
</dbReference>
<dbReference type="PANTHER" id="PTHR43065">
    <property type="entry name" value="SENSOR HISTIDINE KINASE"/>
    <property type="match status" value="1"/>
</dbReference>
<reference evidence="12" key="1">
    <citation type="submission" date="2017-07" db="EMBL/GenBank/DDBJ databases">
        <title>Draft genome sequence of Effusibacillus lacus strain skLN1.</title>
        <authorList>
            <person name="Watanabe M."/>
            <person name="Kojima H."/>
            <person name="Fukui M."/>
        </authorList>
    </citation>
    <scope>NUCLEOTIDE SEQUENCE [LARGE SCALE GENOMIC DNA]</scope>
    <source>
        <strain evidence="12">skLN1</strain>
    </source>
</reference>
<protein>
    <recommendedName>
        <fullName evidence="2">histidine kinase</fullName>
        <ecNumber evidence="2">2.7.13.3</ecNumber>
    </recommendedName>
</protein>
<dbReference type="InterPro" id="IPR004358">
    <property type="entry name" value="Sig_transdc_His_kin-like_C"/>
</dbReference>
<keyword evidence="6" id="KW-0418">Kinase</keyword>
<dbReference type="GO" id="GO:0000155">
    <property type="term" value="F:phosphorelay sensor kinase activity"/>
    <property type="evidence" value="ECO:0007669"/>
    <property type="project" value="InterPro"/>
</dbReference>
<dbReference type="Pfam" id="PF00512">
    <property type="entry name" value="HisKA"/>
    <property type="match status" value="1"/>
</dbReference>
<feature type="domain" description="STAS" evidence="10">
    <location>
        <begin position="397"/>
        <end position="509"/>
    </location>
</feature>
<proteinExistence type="predicted"/>
<dbReference type="Gene3D" id="3.30.565.10">
    <property type="entry name" value="Histidine kinase-like ATPase, C-terminal domain"/>
    <property type="match status" value="1"/>
</dbReference>
<dbReference type="SMART" id="SM00388">
    <property type="entry name" value="HisKA"/>
    <property type="match status" value="1"/>
</dbReference>
<evidence type="ECO:0000256" key="2">
    <source>
        <dbReference type="ARBA" id="ARBA00012438"/>
    </source>
</evidence>
<dbReference type="Gene3D" id="3.30.750.24">
    <property type="entry name" value="STAS domain"/>
    <property type="match status" value="1"/>
</dbReference>
<dbReference type="Pfam" id="PF14361">
    <property type="entry name" value="RsbRD_N"/>
    <property type="match status" value="1"/>
</dbReference>
<evidence type="ECO:0000256" key="1">
    <source>
        <dbReference type="ARBA" id="ARBA00000085"/>
    </source>
</evidence>
<evidence type="ECO:0000256" key="3">
    <source>
        <dbReference type="ARBA" id="ARBA00022553"/>
    </source>
</evidence>
<keyword evidence="3" id="KW-0597">Phosphoprotein</keyword>
<dbReference type="InterPro" id="IPR036513">
    <property type="entry name" value="STAS_dom_sf"/>
</dbReference>
<dbReference type="SUPFAM" id="SSF47384">
    <property type="entry name" value="Homodimeric domain of signal transducing histidine kinase"/>
    <property type="match status" value="1"/>
</dbReference>
<dbReference type="EMBL" id="BDUF01000064">
    <property type="protein sequence ID" value="GAX90785.1"/>
    <property type="molecule type" value="Genomic_DNA"/>
</dbReference>
<dbReference type="InterPro" id="IPR036890">
    <property type="entry name" value="HATPase_C_sf"/>
</dbReference>
<feature type="domain" description="Histidine kinase" evidence="9">
    <location>
        <begin position="29"/>
        <end position="231"/>
    </location>
</feature>
<comment type="catalytic activity">
    <reaction evidence="1">
        <text>ATP + protein L-histidine = ADP + protein N-phospho-L-histidine.</text>
        <dbReference type="EC" id="2.7.13.3"/>
    </reaction>
</comment>
<evidence type="ECO:0000256" key="5">
    <source>
        <dbReference type="ARBA" id="ARBA00022741"/>
    </source>
</evidence>
<keyword evidence="8" id="KW-0902">Two-component regulatory system</keyword>
<dbReference type="InterPro" id="IPR003661">
    <property type="entry name" value="HisK_dim/P_dom"/>
</dbReference>
<dbReference type="Gene3D" id="1.10.287.130">
    <property type="match status" value="1"/>
</dbReference>
<dbReference type="InterPro" id="IPR036097">
    <property type="entry name" value="HisK_dim/P_sf"/>
</dbReference>
<dbReference type="PANTHER" id="PTHR43065:SF10">
    <property type="entry name" value="PEROXIDE STRESS-ACTIVATED HISTIDINE KINASE MAK3"/>
    <property type="match status" value="1"/>
</dbReference>
<dbReference type="CDD" id="cd07041">
    <property type="entry name" value="STAS_RsbR_RsbS_like"/>
    <property type="match status" value="1"/>
</dbReference>
<dbReference type="InterPro" id="IPR005467">
    <property type="entry name" value="His_kinase_dom"/>
</dbReference>
<dbReference type="CDD" id="cd00082">
    <property type="entry name" value="HisKA"/>
    <property type="match status" value="1"/>
</dbReference>
<name>A0A292YQK4_9BACL</name>
<dbReference type="PRINTS" id="PR00344">
    <property type="entry name" value="BCTRLSENSOR"/>
</dbReference>
<dbReference type="GO" id="GO:0005524">
    <property type="term" value="F:ATP binding"/>
    <property type="evidence" value="ECO:0007669"/>
    <property type="project" value="UniProtKB-KW"/>
</dbReference>
<dbReference type="PROSITE" id="PS50109">
    <property type="entry name" value="HIS_KIN"/>
    <property type="match status" value="1"/>
</dbReference>
<evidence type="ECO:0000256" key="7">
    <source>
        <dbReference type="ARBA" id="ARBA00022840"/>
    </source>
</evidence>
<accession>A0A292YQK4</accession>
<keyword evidence="5" id="KW-0547">Nucleotide-binding</keyword>
<gene>
    <name evidence="11" type="ORF">EFBL_2427</name>
</gene>
<keyword evidence="4" id="KW-0808">Transferase</keyword>
<keyword evidence="7" id="KW-0067">ATP-binding</keyword>
<dbReference type="SMART" id="SM00387">
    <property type="entry name" value="HATPase_c"/>
    <property type="match status" value="1"/>
</dbReference>
<keyword evidence="12" id="KW-1185">Reference proteome</keyword>
<evidence type="ECO:0000313" key="11">
    <source>
        <dbReference type="EMBL" id="GAX90785.1"/>
    </source>
</evidence>
<dbReference type="InterPro" id="IPR025751">
    <property type="entry name" value="RsbRD_N_dom"/>
</dbReference>
<evidence type="ECO:0000256" key="8">
    <source>
        <dbReference type="ARBA" id="ARBA00023012"/>
    </source>
</evidence>
<organism evidence="11 12">
    <name type="scientific">Effusibacillus lacus</name>
    <dbReference type="NCBI Taxonomy" id="1348429"/>
    <lineage>
        <taxon>Bacteria</taxon>
        <taxon>Bacillati</taxon>
        <taxon>Bacillota</taxon>
        <taxon>Bacilli</taxon>
        <taxon>Bacillales</taxon>
        <taxon>Alicyclobacillaceae</taxon>
        <taxon>Effusibacillus</taxon>
    </lineage>
</organism>
<sequence length="516" mass="58844">MQSNGVDDYTRKSDHTISRLASIGQISAGIAHEVRNPLTAVKGFIQLLQPENPHPYLDVASSELDRAISTLQNLLQVSKPDLDDEPYIPIHLCSEFEALLYLFQDKVYRVQIVRNFRDADQIIYGKRNQIKKAFFNLLKNAFEAIPHTGEVRIEHRRTEDQIHVTIQDTGTGIPEEKLELLGTPFFTTKDEGTGMGLAQVYSALYQHGATIEVWSRVGEGTTFLIKFSLESMKEIKLADLELQDAEGFSLEQFFRVNHNRFDQMLLVDVAQFLDYVKKIKYLSPENFLDIVHRLLFATLTQQREDAWSLAAERGANAAKHGVPLALVIDFFLAYRKLVWDFLYTYFRHRRLGKEEFFRLEKEINHFTDLFIQQYLVQYVDAQNKLMREQREMLEELAVTLIPLTSSVAVLPLAGTVDTYRAKKIQERVFKKIKDFNLKIVVVDVSGVAYIDKAAVGHVFRIAEGIAILGCKAIVTGIRPEIANIMVDMGISISGQVEIQSTLQKAIEEYGLHKTKA</sequence>
<dbReference type="RefSeq" id="WP_165912594.1">
    <property type="nucleotide sequence ID" value="NZ_BDUF01000064.1"/>
</dbReference>